<organism evidence="3 4">
    <name type="scientific">Alkalilimnicola ehrlichii (strain ATCC BAA-1101 / DSM 17681 / MLHE-1)</name>
    <dbReference type="NCBI Taxonomy" id="187272"/>
    <lineage>
        <taxon>Bacteria</taxon>
        <taxon>Pseudomonadati</taxon>
        <taxon>Pseudomonadota</taxon>
        <taxon>Gammaproteobacteria</taxon>
        <taxon>Chromatiales</taxon>
        <taxon>Ectothiorhodospiraceae</taxon>
        <taxon>Alkalilimnicola</taxon>
    </lineage>
</organism>
<feature type="domain" description="Carbohydrate-binding/sugar hydrolysis" evidence="2">
    <location>
        <begin position="199"/>
        <end position="377"/>
    </location>
</feature>
<dbReference type="InterPro" id="IPR022441">
    <property type="entry name" value="Para_beta_helix_rpt-2"/>
</dbReference>
<dbReference type="NCBIfam" id="TIGR03804">
    <property type="entry name" value="para_beta_helix"/>
    <property type="match status" value="1"/>
</dbReference>
<evidence type="ECO:0000259" key="2">
    <source>
        <dbReference type="SMART" id="SM00722"/>
    </source>
</evidence>
<protein>
    <submittedName>
        <fullName evidence="3">Periplasmic copper-binding protein</fullName>
    </submittedName>
</protein>
<feature type="signal peptide" evidence="1">
    <location>
        <begin position="1"/>
        <end position="25"/>
    </location>
</feature>
<evidence type="ECO:0000313" key="3">
    <source>
        <dbReference type="EMBL" id="ABI56427.1"/>
    </source>
</evidence>
<keyword evidence="1" id="KW-0732">Signal</keyword>
<evidence type="ECO:0000313" key="4">
    <source>
        <dbReference type="Proteomes" id="UP000001962"/>
    </source>
</evidence>
<dbReference type="InterPro" id="IPR006633">
    <property type="entry name" value="Carb-bd_sugar_hydrolysis-dom"/>
</dbReference>
<feature type="chain" id="PRO_5004167899" evidence="1">
    <location>
        <begin position="26"/>
        <end position="442"/>
    </location>
</feature>
<dbReference type="HOGENOM" id="CLU_041882_0_1_6"/>
<dbReference type="SMART" id="SM00710">
    <property type="entry name" value="PbH1"/>
    <property type="match status" value="8"/>
</dbReference>
<dbReference type="NCBIfam" id="TIGR04247">
    <property type="entry name" value="NosD_copper_fam"/>
    <property type="match status" value="1"/>
</dbReference>
<name>Q0A9R0_ALKEH</name>
<dbReference type="EMBL" id="CP000453">
    <property type="protein sequence ID" value="ABI56427.1"/>
    <property type="molecule type" value="Genomic_DNA"/>
</dbReference>
<dbReference type="InterPro" id="IPR006626">
    <property type="entry name" value="PbH1"/>
</dbReference>
<dbReference type="Proteomes" id="UP000001962">
    <property type="component" value="Chromosome"/>
</dbReference>
<gene>
    <name evidence="3" type="ordered locus">Mlg_1075</name>
</gene>
<dbReference type="InterPro" id="IPR026464">
    <property type="entry name" value="NosD_copper_fam"/>
</dbReference>
<reference evidence="4" key="1">
    <citation type="submission" date="2006-08" db="EMBL/GenBank/DDBJ databases">
        <title>Complete sequence of Alkalilimnicola ehrilichei MLHE-1.</title>
        <authorList>
            <person name="Copeland A."/>
            <person name="Lucas S."/>
            <person name="Lapidus A."/>
            <person name="Barry K."/>
            <person name="Detter J.C."/>
            <person name="Glavina del Rio T."/>
            <person name="Hammon N."/>
            <person name="Israni S."/>
            <person name="Dalin E."/>
            <person name="Tice H."/>
            <person name="Pitluck S."/>
            <person name="Sims D."/>
            <person name="Brettin T."/>
            <person name="Bruce D."/>
            <person name="Han C."/>
            <person name="Tapia R."/>
            <person name="Gilna P."/>
            <person name="Schmutz J."/>
            <person name="Larimer F."/>
            <person name="Land M."/>
            <person name="Hauser L."/>
            <person name="Kyrpides N."/>
            <person name="Mikhailova N."/>
            <person name="Oremland R.S."/>
            <person name="Hoeft S.E."/>
            <person name="Switzer-Blum J."/>
            <person name="Kulp T."/>
            <person name="King G."/>
            <person name="Tabita R."/>
            <person name="Witte B."/>
            <person name="Santini J.M."/>
            <person name="Basu P."/>
            <person name="Hollibaugh J.T."/>
            <person name="Xie G."/>
            <person name="Stolz J.F."/>
            <person name="Richardson P."/>
        </authorList>
    </citation>
    <scope>NUCLEOTIDE SEQUENCE [LARGE SCALE GENOMIC DNA]</scope>
    <source>
        <strain evidence="4">ATCC BAA-1101 / DSM 17681 / MLHE-1</strain>
    </source>
</reference>
<accession>Q0A9R0</accession>
<dbReference type="SMART" id="SM00722">
    <property type="entry name" value="CASH"/>
    <property type="match status" value="2"/>
</dbReference>
<feature type="domain" description="Carbohydrate-binding/sugar hydrolysis" evidence="2">
    <location>
        <begin position="44"/>
        <end position="193"/>
    </location>
</feature>
<evidence type="ECO:0000256" key="1">
    <source>
        <dbReference type="SAM" id="SignalP"/>
    </source>
</evidence>
<dbReference type="OrthoDB" id="9767990at2"/>
<dbReference type="Pfam" id="PF05048">
    <property type="entry name" value="NosD"/>
    <property type="match status" value="1"/>
</dbReference>
<dbReference type="AlphaFoldDB" id="Q0A9R0"/>
<dbReference type="eggNOG" id="COG3420">
    <property type="taxonomic scope" value="Bacteria"/>
</dbReference>
<keyword evidence="4" id="KW-1185">Reference proteome</keyword>
<dbReference type="Gene3D" id="2.160.20.10">
    <property type="entry name" value="Single-stranded right-handed beta-helix, Pectin lyase-like"/>
    <property type="match status" value="1"/>
</dbReference>
<dbReference type="InterPro" id="IPR012334">
    <property type="entry name" value="Pectin_lyas_fold"/>
</dbReference>
<dbReference type="InterPro" id="IPR007742">
    <property type="entry name" value="NosD_dom"/>
</dbReference>
<dbReference type="InterPro" id="IPR011050">
    <property type="entry name" value="Pectin_lyase_fold/virulence"/>
</dbReference>
<dbReference type="SUPFAM" id="SSF51126">
    <property type="entry name" value="Pectin lyase-like"/>
    <property type="match status" value="1"/>
</dbReference>
<dbReference type="KEGG" id="aeh:Mlg_1075"/>
<proteinExistence type="predicted"/>
<sequence length="442" mass="49321">MRMTLKSIVTLMLLLTLSLMKGAWAEPTYVQPGGMGLQEAIDQAEPGDTLSLRPGVYRGNFRIDKPLTLKGDNGAILDGQGVGVTLSIIGAPDTRVEGLIIRNSGIDMTEMDAAIFLDKGSHRTVITGNRIHSRAFGIWAGESDEVLIIANRISGDTRMRSAERGDGIRMFRLTDSVIIANEIWEARDGIYIDVSHHNRLIGNVLHNQRYGIHYMFSHTNDVLVNRTYDNRMGYALMMSRHLNVQGNTSIRDQNYGILLNAVTYSYLARNRSLDVMRGHPPGTPDGHGVLGAEGKAVFIYNSQHNEFEDNLFARAEIGVHLTAGSNNNHFHGNSFVGNQHQVMYVANVEQEWSHEGRGNYWSDYMGWDLRGDGIGDVPYEPNDAMDGILWKYPAAKILLNSPAVQVLRWVQRQFPVLRPSGVKDSYPLIRPAHDLKLLEELG</sequence>